<keyword evidence="3" id="KW-1185">Reference proteome</keyword>
<feature type="compositionally biased region" description="Basic and acidic residues" evidence="1">
    <location>
        <begin position="72"/>
        <end position="81"/>
    </location>
</feature>
<proteinExistence type="predicted"/>
<comment type="caution">
    <text evidence="2">The sequence shown here is derived from an EMBL/GenBank/DDBJ whole genome shotgun (WGS) entry which is preliminary data.</text>
</comment>
<dbReference type="EMBL" id="BDIP01000397">
    <property type="protein sequence ID" value="GIQ81447.1"/>
    <property type="molecule type" value="Genomic_DNA"/>
</dbReference>
<feature type="compositionally biased region" description="Low complexity" evidence="1">
    <location>
        <begin position="383"/>
        <end position="394"/>
    </location>
</feature>
<feature type="region of interest" description="Disordered" evidence="1">
    <location>
        <begin position="362"/>
        <end position="438"/>
    </location>
</feature>
<organism evidence="2 3">
    <name type="scientific">Kipferlia bialata</name>
    <dbReference type="NCBI Taxonomy" id="797122"/>
    <lineage>
        <taxon>Eukaryota</taxon>
        <taxon>Metamonada</taxon>
        <taxon>Carpediemonas-like organisms</taxon>
        <taxon>Kipferlia</taxon>
    </lineage>
</organism>
<dbReference type="AlphaFoldDB" id="A0A9K3GG42"/>
<name>A0A9K3GG42_9EUKA</name>
<feature type="compositionally biased region" description="Basic and acidic residues" evidence="1">
    <location>
        <begin position="371"/>
        <end position="380"/>
    </location>
</feature>
<reference evidence="2 3" key="1">
    <citation type="journal article" date="2018" name="PLoS ONE">
        <title>The draft genome of Kipferlia bialata reveals reductive genome evolution in fornicate parasites.</title>
        <authorList>
            <person name="Tanifuji G."/>
            <person name="Takabayashi S."/>
            <person name="Kume K."/>
            <person name="Takagi M."/>
            <person name="Nakayama T."/>
            <person name="Kamikawa R."/>
            <person name="Inagaki Y."/>
            <person name="Hashimoto T."/>
        </authorList>
    </citation>
    <scope>NUCLEOTIDE SEQUENCE [LARGE SCALE GENOMIC DNA]</scope>
    <source>
        <strain evidence="2">NY0173</strain>
    </source>
</reference>
<accession>A0A9K3GG42</accession>
<gene>
    <name evidence="2" type="ORF">KIPB_002407</name>
</gene>
<feature type="region of interest" description="Disordered" evidence="1">
    <location>
        <begin position="139"/>
        <end position="225"/>
    </location>
</feature>
<feature type="compositionally biased region" description="Low complexity" evidence="1">
    <location>
        <begin position="174"/>
        <end position="196"/>
    </location>
</feature>
<evidence type="ECO:0000256" key="1">
    <source>
        <dbReference type="SAM" id="MobiDB-lite"/>
    </source>
</evidence>
<sequence length="526" mass="55940">MRERASHDRFRDFNVMKRELESGQWVIEHIPMTGGDPDQGPKDPVLSNGYPSSPQGDASGATGAPVLPVHSSPDHESVTYGRDRAPLPCPVAVESLSLSLETPLRHSCLYPPDSSQGGDPQTGLGSVDSVMGSRTLIEECGGEGMGDESLAEESSEEGADDGECDSEGPDADCDSQCSSGCSQDDSGSDTGSETDAATGKADTPGVEVEGGAGGSSARPPALPPIHSLLLTQPHLNSELHMSLVPTYAIAATKYSHLYNLTPLPPDAASAPLCQAAAIVHNRAAYAHGTRIPRNLLGLPAHTLPFSAVKALFGTGQVSDPVDLGCLPFLLPSHDFPPGPAPSLPNRRAPSLAWVLTTKAPRERTRIKHRRDYGETRESRAPKVLSLSASVSVSRSRSRGDRVSVERDRSLDRGKRSRVRERGGERSQYHRRPCGGLTHPDAIRLAAKRQRERQAVVVPFYAGPRGRQGARTQAGRERDSAYAKGTAVGNTFTHRPPLSVGAGSLSVEQSVSSRPVPVSFFDTQAGW</sequence>
<feature type="compositionally biased region" description="Basic and acidic residues" evidence="1">
    <location>
        <begin position="397"/>
        <end position="427"/>
    </location>
</feature>
<evidence type="ECO:0000313" key="2">
    <source>
        <dbReference type="EMBL" id="GIQ81447.1"/>
    </source>
</evidence>
<feature type="region of interest" description="Disordered" evidence="1">
    <location>
        <begin position="28"/>
        <end position="81"/>
    </location>
</feature>
<protein>
    <submittedName>
        <fullName evidence="2">Uncharacterized protein</fullName>
    </submittedName>
</protein>
<evidence type="ECO:0000313" key="3">
    <source>
        <dbReference type="Proteomes" id="UP000265618"/>
    </source>
</evidence>
<feature type="region of interest" description="Disordered" evidence="1">
    <location>
        <begin position="109"/>
        <end position="128"/>
    </location>
</feature>
<feature type="compositionally biased region" description="Acidic residues" evidence="1">
    <location>
        <begin position="145"/>
        <end position="173"/>
    </location>
</feature>
<dbReference type="Proteomes" id="UP000265618">
    <property type="component" value="Unassembled WGS sequence"/>
</dbReference>